<evidence type="ECO:0000256" key="1">
    <source>
        <dbReference type="SAM" id="MobiDB-lite"/>
    </source>
</evidence>
<organism evidence="2">
    <name type="scientific">Bionectria ochroleuca</name>
    <name type="common">Gliocladium roseum</name>
    <dbReference type="NCBI Taxonomy" id="29856"/>
    <lineage>
        <taxon>Eukaryota</taxon>
        <taxon>Fungi</taxon>
        <taxon>Dikarya</taxon>
        <taxon>Ascomycota</taxon>
        <taxon>Pezizomycotina</taxon>
        <taxon>Sordariomycetes</taxon>
        <taxon>Hypocreomycetidae</taxon>
        <taxon>Hypocreales</taxon>
        <taxon>Bionectriaceae</taxon>
        <taxon>Clonostachys</taxon>
    </lineage>
</organism>
<gene>
    <name evidence="2" type="ORF">BN869_000007441_1</name>
</gene>
<name>A0A0B7K1X5_BIOOC</name>
<proteinExistence type="predicted"/>
<sequence length="437" mass="49171">MGGNAFASGQDPLPTPRMPKDVYLLVKERCYSILREMYDVVDSPIEGPGKEDFGDLDILLFGPKPGLPQDNEAGIKQVAQALGAVRVIYIRDSSSNLAIPWPSDVDHPPTAKESAEGEEQSESRIPAVAPHVQVDVRICDDLKKLQWQLFKHAHGDIWNILGSTIRPFGLTADEGALWLRVPEIENLNRKRAKIFLTSDPEEVMDFIGLPTSGYWDGPFDTLNDLYEYAAQCRMFSAPPPVEGSDTSGTSNEGNASSAGPPKRKLKANDRRRMNYRPIFRTWIEEFVPECSKQGRFRELSLTREEVTQQAMDKFAVKEEFEQRRQEFLLEKDRDAIWKNVIKVQVPEADLSNTKSITYRGCLLKALKKIILEGSEMHGVVPGNSIKDENGFFIPEAVKTFIHENKNEIGYKAYGMHHEAYLLSKEAKAKDTLQAGES</sequence>
<accession>A0A0B7K1X5</accession>
<feature type="region of interest" description="Disordered" evidence="1">
    <location>
        <begin position="237"/>
        <end position="267"/>
    </location>
</feature>
<reference evidence="2" key="1">
    <citation type="submission" date="2015-01" db="EMBL/GenBank/DDBJ databases">
        <authorList>
            <person name="Durling Mikael"/>
        </authorList>
    </citation>
    <scope>NUCLEOTIDE SEQUENCE</scope>
</reference>
<dbReference type="AlphaFoldDB" id="A0A0B7K1X5"/>
<evidence type="ECO:0000313" key="2">
    <source>
        <dbReference type="EMBL" id="CEO51383.1"/>
    </source>
</evidence>
<feature type="compositionally biased region" description="Polar residues" evidence="1">
    <location>
        <begin position="244"/>
        <end position="257"/>
    </location>
</feature>
<feature type="compositionally biased region" description="Basic and acidic residues" evidence="1">
    <location>
        <begin position="104"/>
        <end position="115"/>
    </location>
</feature>
<protein>
    <submittedName>
        <fullName evidence="2">Uncharacterized protein</fullName>
    </submittedName>
</protein>
<feature type="region of interest" description="Disordered" evidence="1">
    <location>
        <begin position="100"/>
        <end position="124"/>
    </location>
</feature>
<dbReference type="EMBL" id="CDPU01000023">
    <property type="protein sequence ID" value="CEO51383.1"/>
    <property type="molecule type" value="Genomic_DNA"/>
</dbReference>